<dbReference type="EMBL" id="BTRK01000004">
    <property type="protein sequence ID" value="GMR47834.1"/>
    <property type="molecule type" value="Genomic_DNA"/>
</dbReference>
<keyword evidence="2" id="KW-0813">Transport</keyword>
<gene>
    <name evidence="9" type="ORF">PMAYCL1PPCAC_18029</name>
</gene>
<keyword evidence="5 7" id="KW-0472">Membrane</keyword>
<dbReference type="InterPro" id="IPR011701">
    <property type="entry name" value="MFS"/>
</dbReference>
<keyword evidence="3 7" id="KW-0812">Transmembrane</keyword>
<feature type="transmembrane region" description="Helical" evidence="7">
    <location>
        <begin position="108"/>
        <end position="132"/>
    </location>
</feature>
<dbReference type="PANTHER" id="PTHR23505:SF79">
    <property type="entry name" value="PROTEIN SPINSTER"/>
    <property type="match status" value="1"/>
</dbReference>
<keyword evidence="4 7" id="KW-1133">Transmembrane helix</keyword>
<evidence type="ECO:0000259" key="8">
    <source>
        <dbReference type="PROSITE" id="PS50850"/>
    </source>
</evidence>
<feature type="transmembrane region" description="Helical" evidence="7">
    <location>
        <begin position="16"/>
        <end position="36"/>
    </location>
</feature>
<evidence type="ECO:0000256" key="7">
    <source>
        <dbReference type="SAM" id="Phobius"/>
    </source>
</evidence>
<feature type="transmembrane region" description="Helical" evidence="7">
    <location>
        <begin position="309"/>
        <end position="327"/>
    </location>
</feature>
<evidence type="ECO:0000256" key="4">
    <source>
        <dbReference type="ARBA" id="ARBA00022989"/>
    </source>
</evidence>
<sequence length="502" mass="56037">DGSVQTKQESGKWQKIILAAILIFLSGFSLYDSFALDGSLPLIQNHFVIRNSQTALINTFCSFAHSFSLAILWVLGDFIDRKILLSSSIGGWIVSCVLSSTAQQSKYWVFMTFRSLSSIFSAIFGVLIPVVLADLFDDKTLGKALMSLFLIESFTGIISASITSWFVTSALPWFSPLLIAPPLSLLLLPPLICLIKTRKRSRLFKKRSFRDSLKLFSIKSFLLMVMGQTFGMFNLKASTFWTPSFLLTAWSYAPSVFFGLSYPVVISINSFVSLLGSMLGLPIVMFIAHSWNFGTSIMKDRRNSSAFPIVVSIGSLITVLVYLVVLLSTGRNFLLSSISLFFTSFCSAAEGALGQLMMLIVVPRRSRSSAVSLSRLITGILTIPSAQFVGQLTDLFMAESDVLEDRFLSFRNALLFSWIFVLLCALSYSFVTCFYAQDAKRAKEMDEMDREAEEEADSLLRSIEARNSRMLRSAIHSPSLFLFSFGQEIILRRTSESLEEEE</sequence>
<evidence type="ECO:0000313" key="9">
    <source>
        <dbReference type="EMBL" id="GMR47834.1"/>
    </source>
</evidence>
<dbReference type="Proteomes" id="UP001328107">
    <property type="component" value="Unassembled WGS sequence"/>
</dbReference>
<feature type="transmembrane region" description="Helical" evidence="7">
    <location>
        <begin position="373"/>
        <end position="393"/>
    </location>
</feature>
<comment type="similarity">
    <text evidence="6">Belongs to the major facilitator superfamily. Spinster (TC 2.A.1.49) family.</text>
</comment>
<evidence type="ECO:0000256" key="3">
    <source>
        <dbReference type="ARBA" id="ARBA00022692"/>
    </source>
</evidence>
<evidence type="ECO:0000256" key="2">
    <source>
        <dbReference type="ARBA" id="ARBA00022448"/>
    </source>
</evidence>
<feature type="non-terminal residue" evidence="9">
    <location>
        <position position="1"/>
    </location>
</feature>
<feature type="transmembrane region" description="Helical" evidence="7">
    <location>
        <begin position="83"/>
        <end position="102"/>
    </location>
</feature>
<feature type="domain" description="Major facilitator superfamily (MFS) profile" evidence="8">
    <location>
        <begin position="15"/>
        <end position="439"/>
    </location>
</feature>
<feature type="transmembrane region" description="Helical" evidence="7">
    <location>
        <begin position="173"/>
        <end position="195"/>
    </location>
</feature>
<dbReference type="InterPro" id="IPR020846">
    <property type="entry name" value="MFS_dom"/>
</dbReference>
<dbReference type="PANTHER" id="PTHR23505">
    <property type="entry name" value="SPINSTER"/>
    <property type="match status" value="1"/>
</dbReference>
<evidence type="ECO:0000256" key="1">
    <source>
        <dbReference type="ARBA" id="ARBA00004141"/>
    </source>
</evidence>
<organism evidence="9 10">
    <name type="scientific">Pristionchus mayeri</name>
    <dbReference type="NCBI Taxonomy" id="1317129"/>
    <lineage>
        <taxon>Eukaryota</taxon>
        <taxon>Metazoa</taxon>
        <taxon>Ecdysozoa</taxon>
        <taxon>Nematoda</taxon>
        <taxon>Chromadorea</taxon>
        <taxon>Rhabditida</taxon>
        <taxon>Rhabditina</taxon>
        <taxon>Diplogasteromorpha</taxon>
        <taxon>Diplogasteroidea</taxon>
        <taxon>Neodiplogasteridae</taxon>
        <taxon>Pristionchus</taxon>
    </lineage>
</organism>
<dbReference type="InterPro" id="IPR044770">
    <property type="entry name" value="MFS_spinster-like"/>
</dbReference>
<dbReference type="Pfam" id="PF07690">
    <property type="entry name" value="MFS_1"/>
    <property type="match status" value="1"/>
</dbReference>
<feature type="non-terminal residue" evidence="9">
    <location>
        <position position="502"/>
    </location>
</feature>
<dbReference type="PROSITE" id="PS50850">
    <property type="entry name" value="MFS"/>
    <property type="match status" value="1"/>
</dbReference>
<feature type="transmembrane region" description="Helical" evidence="7">
    <location>
        <begin position="56"/>
        <end position="76"/>
    </location>
</feature>
<reference evidence="10" key="1">
    <citation type="submission" date="2022-10" db="EMBL/GenBank/DDBJ databases">
        <title>Genome assembly of Pristionchus species.</title>
        <authorList>
            <person name="Yoshida K."/>
            <person name="Sommer R.J."/>
        </authorList>
    </citation>
    <scope>NUCLEOTIDE SEQUENCE [LARGE SCALE GENOMIC DNA]</scope>
    <source>
        <strain evidence="10">RS5460</strain>
    </source>
</reference>
<feature type="transmembrane region" description="Helical" evidence="7">
    <location>
        <begin position="255"/>
        <end position="288"/>
    </location>
</feature>
<feature type="transmembrane region" description="Helical" evidence="7">
    <location>
        <begin position="144"/>
        <end position="167"/>
    </location>
</feature>
<proteinExistence type="inferred from homology"/>
<name>A0AAN5I116_9BILA</name>
<keyword evidence="10" id="KW-1185">Reference proteome</keyword>
<dbReference type="GO" id="GO:0022857">
    <property type="term" value="F:transmembrane transporter activity"/>
    <property type="evidence" value="ECO:0007669"/>
    <property type="project" value="InterPro"/>
</dbReference>
<dbReference type="Gene3D" id="1.20.1250.20">
    <property type="entry name" value="MFS general substrate transporter like domains"/>
    <property type="match status" value="1"/>
</dbReference>
<comment type="subcellular location">
    <subcellularLocation>
        <location evidence="1">Membrane</location>
        <topology evidence="1">Multi-pass membrane protein</topology>
    </subcellularLocation>
</comment>
<dbReference type="GO" id="GO:0016020">
    <property type="term" value="C:membrane"/>
    <property type="evidence" value="ECO:0007669"/>
    <property type="project" value="UniProtKB-SubCell"/>
</dbReference>
<feature type="transmembrane region" description="Helical" evidence="7">
    <location>
        <begin position="216"/>
        <end position="235"/>
    </location>
</feature>
<protein>
    <recommendedName>
        <fullName evidence="8">Major facilitator superfamily (MFS) profile domain-containing protein</fullName>
    </recommendedName>
</protein>
<evidence type="ECO:0000313" key="10">
    <source>
        <dbReference type="Proteomes" id="UP001328107"/>
    </source>
</evidence>
<evidence type="ECO:0000256" key="5">
    <source>
        <dbReference type="ARBA" id="ARBA00023136"/>
    </source>
</evidence>
<evidence type="ECO:0000256" key="6">
    <source>
        <dbReference type="ARBA" id="ARBA00024338"/>
    </source>
</evidence>
<comment type="caution">
    <text evidence="9">The sequence shown here is derived from an EMBL/GenBank/DDBJ whole genome shotgun (WGS) entry which is preliminary data.</text>
</comment>
<feature type="transmembrane region" description="Helical" evidence="7">
    <location>
        <begin position="333"/>
        <end position="361"/>
    </location>
</feature>
<accession>A0AAN5I116</accession>
<dbReference type="SUPFAM" id="SSF103473">
    <property type="entry name" value="MFS general substrate transporter"/>
    <property type="match status" value="1"/>
</dbReference>
<feature type="transmembrane region" description="Helical" evidence="7">
    <location>
        <begin position="413"/>
        <end position="436"/>
    </location>
</feature>
<dbReference type="InterPro" id="IPR036259">
    <property type="entry name" value="MFS_trans_sf"/>
</dbReference>
<dbReference type="AlphaFoldDB" id="A0AAN5I116"/>